<dbReference type="PANTHER" id="PTHR11596:SF5">
    <property type="entry name" value="ALKALINE PHOSPHATASE"/>
    <property type="match status" value="1"/>
</dbReference>
<dbReference type="Pfam" id="PF00245">
    <property type="entry name" value="Alk_phosphatase"/>
    <property type="match status" value="1"/>
</dbReference>
<accession>A0A011M3L4</accession>
<feature type="binding site" evidence="2">
    <location>
        <position position="60"/>
    </location>
    <ligand>
        <name>Zn(2+)</name>
        <dbReference type="ChEBI" id="CHEBI:29105"/>
        <label>2</label>
    </ligand>
</feature>
<keyword evidence="3" id="KW-0378">Hydrolase</keyword>
<name>A0A011M3L4_9PROT</name>
<keyword evidence="4" id="KW-1185">Reference proteome</keyword>
<evidence type="ECO:0000313" key="4">
    <source>
        <dbReference type="Proteomes" id="UP000020218"/>
    </source>
</evidence>
<dbReference type="Proteomes" id="UP000020218">
    <property type="component" value="Unassembled WGS sequence"/>
</dbReference>
<comment type="cofactor">
    <cofactor evidence="2">
        <name>Zn(2+)</name>
        <dbReference type="ChEBI" id="CHEBI:29105"/>
    </cofactor>
    <text evidence="2">Binds 2 Zn(2+) ions.</text>
</comment>
<evidence type="ECO:0000256" key="2">
    <source>
        <dbReference type="PIRSR" id="PIRSR601952-2"/>
    </source>
</evidence>
<proteinExistence type="predicted"/>
<gene>
    <name evidence="3" type="primary">phoB_3</name>
    <name evidence="3" type="ORF">AW08_03793</name>
</gene>
<dbReference type="EC" id="3.1.3.1" evidence="3"/>
<organism evidence="3 4">
    <name type="scientific">Candidatus Accumulibacter adjunctus</name>
    <dbReference type="NCBI Taxonomy" id="1454001"/>
    <lineage>
        <taxon>Bacteria</taxon>
        <taxon>Pseudomonadati</taxon>
        <taxon>Pseudomonadota</taxon>
        <taxon>Betaproteobacteria</taxon>
        <taxon>Candidatus Accumulibacter</taxon>
    </lineage>
</organism>
<keyword evidence="1" id="KW-0597">Phosphoprotein</keyword>
<dbReference type="PATRIC" id="fig|1454001.3.peg.3819"/>
<evidence type="ECO:0000313" key="3">
    <source>
        <dbReference type="EMBL" id="EXI64193.1"/>
    </source>
</evidence>
<feature type="binding site" evidence="2">
    <location>
        <position position="56"/>
    </location>
    <ligand>
        <name>Zn(2+)</name>
        <dbReference type="ChEBI" id="CHEBI:29105"/>
        <label>2</label>
    </ligand>
</feature>
<keyword evidence="2" id="KW-0862">Zinc</keyword>
<keyword evidence="2" id="KW-0479">Metal-binding</keyword>
<dbReference type="EMBL" id="JFAX01000040">
    <property type="protein sequence ID" value="EXI64193.1"/>
    <property type="molecule type" value="Genomic_DNA"/>
</dbReference>
<dbReference type="GO" id="GO:0004035">
    <property type="term" value="F:alkaline phosphatase activity"/>
    <property type="evidence" value="ECO:0007669"/>
    <property type="project" value="UniProtKB-EC"/>
</dbReference>
<feature type="binding site" evidence="2">
    <location>
        <position position="51"/>
    </location>
    <ligand>
        <name>Mg(2+)</name>
        <dbReference type="ChEBI" id="CHEBI:18420"/>
    </ligand>
</feature>
<keyword evidence="2" id="KW-0460">Magnesium</keyword>
<dbReference type="STRING" id="1454001.AW08_03793"/>
<dbReference type="InterPro" id="IPR001952">
    <property type="entry name" value="Alkaline_phosphatase"/>
</dbReference>
<comment type="cofactor">
    <cofactor evidence="2">
        <name>Mg(2+)</name>
        <dbReference type="ChEBI" id="CHEBI:18420"/>
    </cofactor>
    <text evidence="2">Binds 1 Mg(2+) ion.</text>
</comment>
<protein>
    <submittedName>
        <fullName evidence="3">Alkaline phosphatase 3</fullName>
        <ecNumber evidence="3">3.1.3.1</ecNumber>
    </submittedName>
</protein>
<dbReference type="Gene3D" id="3.40.720.10">
    <property type="entry name" value="Alkaline Phosphatase, subunit A"/>
    <property type="match status" value="1"/>
</dbReference>
<dbReference type="AlphaFoldDB" id="A0A011M3L4"/>
<comment type="caution">
    <text evidence="3">The sequence shown here is derived from an EMBL/GenBank/DDBJ whole genome shotgun (WGS) entry which is preliminary data.</text>
</comment>
<dbReference type="SUPFAM" id="SSF53649">
    <property type="entry name" value="Alkaline phosphatase-like"/>
    <property type="match status" value="1"/>
</dbReference>
<dbReference type="InterPro" id="IPR017850">
    <property type="entry name" value="Alkaline_phosphatase_core_sf"/>
</dbReference>
<evidence type="ECO:0000256" key="1">
    <source>
        <dbReference type="ARBA" id="ARBA00022553"/>
    </source>
</evidence>
<reference evidence="3" key="1">
    <citation type="submission" date="2014-02" db="EMBL/GenBank/DDBJ databases">
        <title>Expanding our view of genomic diversity in Candidatus Accumulibacter clades.</title>
        <authorList>
            <person name="Skennerton C.T."/>
            <person name="Barr J.J."/>
            <person name="Slater F.R."/>
            <person name="Bond P.L."/>
            <person name="Tyson G.W."/>
        </authorList>
    </citation>
    <scope>NUCLEOTIDE SEQUENCE [LARGE SCALE GENOMIC DNA]</scope>
</reference>
<sequence>MALLETWNTSPDGATVARKAYIDTVPTLETMTWGALNVLSKGRDGFFLMVEGGAVDWAAHARDTAGINETLLIVLTDHGNGMPMGPHSDSVAFEPIRNNGAGNLPGVKWHYHTHTNENTLLWAKGAGADRFYKEVDGVDPGLAHVLGFNDGRYITNTDVAAVLQAVIVAEPATCAR</sequence>
<dbReference type="PANTHER" id="PTHR11596">
    <property type="entry name" value="ALKALINE PHOSPHATASE"/>
    <property type="match status" value="1"/>
</dbReference>
<dbReference type="GO" id="GO:0046872">
    <property type="term" value="F:metal ion binding"/>
    <property type="evidence" value="ECO:0007669"/>
    <property type="project" value="UniProtKB-KW"/>
</dbReference>